<proteinExistence type="predicted"/>
<keyword evidence="2" id="KW-1185">Reference proteome</keyword>
<sequence length="128" mass="14346">MGAPSDVVRDHPRAIRYHAAATRRVDNVGSRALWLLPQRASLTSGQAFYLRYLGLSVLKKGVQEALVFAIPYGWMVVNLSHEYGSSLTRCDSKAPNVTSALRHRALGLLVETNQMVEWLLGRRVRNFP</sequence>
<gene>
    <name evidence="1" type="ORF">PDE_06930</name>
</gene>
<accession>S7ZT94</accession>
<organism evidence="1 2">
    <name type="scientific">Penicillium oxalicum (strain 114-2 / CGMCC 5302)</name>
    <name type="common">Penicillium decumbens</name>
    <dbReference type="NCBI Taxonomy" id="933388"/>
    <lineage>
        <taxon>Eukaryota</taxon>
        <taxon>Fungi</taxon>
        <taxon>Dikarya</taxon>
        <taxon>Ascomycota</taxon>
        <taxon>Pezizomycotina</taxon>
        <taxon>Eurotiomycetes</taxon>
        <taxon>Eurotiomycetidae</taxon>
        <taxon>Eurotiales</taxon>
        <taxon>Aspergillaceae</taxon>
        <taxon>Penicillium</taxon>
    </lineage>
</organism>
<evidence type="ECO:0000313" key="1">
    <source>
        <dbReference type="EMBL" id="EPS31971.1"/>
    </source>
</evidence>
<reference evidence="1 2" key="1">
    <citation type="journal article" date="2013" name="PLoS ONE">
        <title>Genomic and secretomic analyses reveal unique features of the lignocellulolytic enzyme system of Penicillium decumbens.</title>
        <authorList>
            <person name="Liu G."/>
            <person name="Zhang L."/>
            <person name="Wei X."/>
            <person name="Zou G."/>
            <person name="Qin Y."/>
            <person name="Ma L."/>
            <person name="Li J."/>
            <person name="Zheng H."/>
            <person name="Wang S."/>
            <person name="Wang C."/>
            <person name="Xun L."/>
            <person name="Zhao G.-P."/>
            <person name="Zhou Z."/>
            <person name="Qu Y."/>
        </authorList>
    </citation>
    <scope>NUCLEOTIDE SEQUENCE [LARGE SCALE GENOMIC DNA]</scope>
    <source>
        <strain evidence="2">114-2 / CGMCC 5302</strain>
    </source>
</reference>
<dbReference type="Proteomes" id="UP000019376">
    <property type="component" value="Unassembled WGS sequence"/>
</dbReference>
<evidence type="ECO:0000313" key="2">
    <source>
        <dbReference type="Proteomes" id="UP000019376"/>
    </source>
</evidence>
<dbReference type="AlphaFoldDB" id="S7ZT94"/>
<dbReference type="HOGENOM" id="CLU_1960336_0_0_1"/>
<name>S7ZT94_PENO1</name>
<protein>
    <submittedName>
        <fullName evidence="1">Uncharacterized protein</fullName>
    </submittedName>
</protein>
<dbReference type="EMBL" id="KB644414">
    <property type="protein sequence ID" value="EPS31971.1"/>
    <property type="molecule type" value="Genomic_DNA"/>
</dbReference>